<keyword evidence="5" id="KW-0255">Endonuclease</keyword>
<dbReference type="CDD" id="cd09274">
    <property type="entry name" value="RNase_HI_RT_Ty3"/>
    <property type="match status" value="1"/>
</dbReference>
<dbReference type="InterPro" id="IPR021109">
    <property type="entry name" value="Peptidase_aspartic_dom_sf"/>
</dbReference>
<keyword evidence="11" id="KW-1185">Reference proteome</keyword>
<dbReference type="Pfam" id="PF00078">
    <property type="entry name" value="RVT_1"/>
    <property type="match status" value="1"/>
</dbReference>
<keyword evidence="3" id="KW-0548">Nucleotidyltransferase</keyword>
<dbReference type="SUPFAM" id="SSF56672">
    <property type="entry name" value="DNA/RNA polymerases"/>
    <property type="match status" value="1"/>
</dbReference>
<dbReference type="GeneID" id="123037311"/>
<evidence type="ECO:0000256" key="6">
    <source>
        <dbReference type="ARBA" id="ARBA00022801"/>
    </source>
</evidence>
<dbReference type="InterPro" id="IPR050951">
    <property type="entry name" value="Retrovirus_Pol_polyprotein"/>
</dbReference>
<dbReference type="Pfam" id="PF17917">
    <property type="entry name" value="RT_RNaseH"/>
    <property type="match status" value="1"/>
</dbReference>
<feature type="compositionally biased region" description="Polar residues" evidence="8">
    <location>
        <begin position="429"/>
        <end position="448"/>
    </location>
</feature>
<evidence type="ECO:0000256" key="1">
    <source>
        <dbReference type="ARBA" id="ARBA00012493"/>
    </source>
</evidence>
<evidence type="ECO:0000313" key="10">
    <source>
        <dbReference type="EnsemblMetazoa" id="XP_044313310.1"/>
    </source>
</evidence>
<dbReference type="SUPFAM" id="SSF50630">
    <property type="entry name" value="Acid proteases"/>
    <property type="match status" value="1"/>
</dbReference>
<dbReference type="Pfam" id="PF13975">
    <property type="entry name" value="gag-asp_proteas"/>
    <property type="match status" value="1"/>
</dbReference>
<dbReference type="InterPro" id="IPR043128">
    <property type="entry name" value="Rev_trsase/Diguanyl_cyclase"/>
</dbReference>
<evidence type="ECO:0000256" key="8">
    <source>
        <dbReference type="SAM" id="MobiDB-lite"/>
    </source>
</evidence>
<protein>
    <recommendedName>
        <fullName evidence="1">RNA-directed DNA polymerase</fullName>
        <ecNumber evidence="1">2.7.7.49</ecNumber>
    </recommendedName>
</protein>
<evidence type="ECO:0000256" key="2">
    <source>
        <dbReference type="ARBA" id="ARBA00022679"/>
    </source>
</evidence>
<dbReference type="Gene3D" id="2.40.70.10">
    <property type="entry name" value="Acid Proteases"/>
    <property type="match status" value="1"/>
</dbReference>
<reference evidence="10" key="2">
    <citation type="submission" date="2025-05" db="UniProtKB">
        <authorList>
            <consortium name="EnsemblMetazoa"/>
        </authorList>
    </citation>
    <scope>IDENTIFICATION</scope>
</reference>
<keyword evidence="4" id="KW-0540">Nuclease</keyword>
<dbReference type="Gene3D" id="3.10.10.10">
    <property type="entry name" value="HIV Type 1 Reverse Transcriptase, subunit A, domain 1"/>
    <property type="match status" value="1"/>
</dbReference>
<dbReference type="Proteomes" id="UP001652680">
    <property type="component" value="Unassembled WGS sequence"/>
</dbReference>
<evidence type="ECO:0000259" key="9">
    <source>
        <dbReference type="PROSITE" id="PS50878"/>
    </source>
</evidence>
<reference evidence="11" key="1">
    <citation type="journal article" date="2021" name="Elife">
        <title>Highly contiguous assemblies of 101 drosophilid genomes.</title>
        <authorList>
            <person name="Kim B.Y."/>
            <person name="Wang J.R."/>
            <person name="Miller D.E."/>
            <person name="Barmina O."/>
            <person name="Delaney E."/>
            <person name="Thompson A."/>
            <person name="Comeault A.A."/>
            <person name="Peede D."/>
            <person name="D'Agostino E.R."/>
            <person name="Pelaez J."/>
            <person name="Aguilar J.M."/>
            <person name="Haji D."/>
            <person name="Matsunaga T."/>
            <person name="Armstrong E.E."/>
            <person name="Zych M."/>
            <person name="Ogawa Y."/>
            <person name="Stamenkovic-Radak M."/>
            <person name="Jelic M."/>
            <person name="Veselinovic M.S."/>
            <person name="Tanaskovic M."/>
            <person name="Eric P."/>
            <person name="Gao J.J."/>
            <person name="Katoh T.K."/>
            <person name="Toda M.J."/>
            <person name="Watabe H."/>
            <person name="Watada M."/>
            <person name="Davis J.S."/>
            <person name="Moyle L.C."/>
            <person name="Manoli G."/>
            <person name="Bertolini E."/>
            <person name="Kostal V."/>
            <person name="Hawley R.S."/>
            <person name="Takahashi A."/>
            <person name="Jones C.D."/>
            <person name="Price D.K."/>
            <person name="Whiteman N."/>
            <person name="Kopp A."/>
            <person name="Matute D.R."/>
            <person name="Petrov D.A."/>
        </authorList>
    </citation>
    <scope>NUCLEOTIDE SEQUENCE [LARGE SCALE GENOMIC DNA]</scope>
</reference>
<keyword evidence="6" id="KW-0378">Hydrolase</keyword>
<evidence type="ECO:0000313" key="11">
    <source>
        <dbReference type="Proteomes" id="UP001652680"/>
    </source>
</evidence>
<dbReference type="PROSITE" id="PS50878">
    <property type="entry name" value="RT_POL"/>
    <property type="match status" value="1"/>
</dbReference>
<evidence type="ECO:0000256" key="4">
    <source>
        <dbReference type="ARBA" id="ARBA00022722"/>
    </source>
</evidence>
<evidence type="ECO:0000256" key="5">
    <source>
        <dbReference type="ARBA" id="ARBA00022759"/>
    </source>
</evidence>
<organism evidence="10 11">
    <name type="scientific">Drosophila rhopaloa</name>
    <name type="common">Fruit fly</name>
    <dbReference type="NCBI Taxonomy" id="1041015"/>
    <lineage>
        <taxon>Eukaryota</taxon>
        <taxon>Metazoa</taxon>
        <taxon>Ecdysozoa</taxon>
        <taxon>Arthropoda</taxon>
        <taxon>Hexapoda</taxon>
        <taxon>Insecta</taxon>
        <taxon>Pterygota</taxon>
        <taxon>Neoptera</taxon>
        <taxon>Endopterygota</taxon>
        <taxon>Diptera</taxon>
        <taxon>Brachycera</taxon>
        <taxon>Muscomorpha</taxon>
        <taxon>Ephydroidea</taxon>
        <taxon>Drosophilidae</taxon>
        <taxon>Drosophila</taxon>
        <taxon>Sophophora</taxon>
    </lineage>
</organism>
<keyword evidence="7" id="KW-0695">RNA-directed DNA polymerase</keyword>
<name>A0ABM5J3B5_DRORH</name>
<feature type="region of interest" description="Disordered" evidence="8">
    <location>
        <begin position="1"/>
        <end position="82"/>
    </location>
</feature>
<dbReference type="RefSeq" id="XP_044313310.1">
    <property type="nucleotide sequence ID" value="XM_044457375.1"/>
</dbReference>
<feature type="compositionally biased region" description="Basic and acidic residues" evidence="8">
    <location>
        <begin position="449"/>
        <end position="459"/>
    </location>
</feature>
<feature type="compositionally biased region" description="Pro residues" evidence="8">
    <location>
        <begin position="24"/>
        <end position="36"/>
    </location>
</feature>
<feature type="domain" description="Reverse transcriptase" evidence="9">
    <location>
        <begin position="734"/>
        <end position="912"/>
    </location>
</feature>
<feature type="region of interest" description="Disordered" evidence="8">
    <location>
        <begin position="429"/>
        <end position="471"/>
    </location>
</feature>
<dbReference type="CDD" id="cd01647">
    <property type="entry name" value="RT_LTR"/>
    <property type="match status" value="1"/>
</dbReference>
<dbReference type="CDD" id="cd00303">
    <property type="entry name" value="retropepsin_like"/>
    <property type="match status" value="1"/>
</dbReference>
<dbReference type="PANTHER" id="PTHR37984">
    <property type="entry name" value="PROTEIN CBG26694"/>
    <property type="match status" value="1"/>
</dbReference>
<dbReference type="InterPro" id="IPR000477">
    <property type="entry name" value="RT_dom"/>
</dbReference>
<evidence type="ECO:0000256" key="7">
    <source>
        <dbReference type="ARBA" id="ARBA00022918"/>
    </source>
</evidence>
<dbReference type="InterPro" id="IPR041373">
    <property type="entry name" value="RT_RNaseH"/>
</dbReference>
<feature type="compositionally biased region" description="Basic and acidic residues" evidence="8">
    <location>
        <begin position="67"/>
        <end position="76"/>
    </location>
</feature>
<sequence>MSENEEYDTDSVLSDHAERIASPPFDPATTPPPPPLSCDRDTDSQSTILRDPSYECKVSSGSNGQPRQEEEPPARDDEPDTRGLTTARLARLSVAGSPAVGYSTACYLVTAWLESVATPAFAEGFEERCVQESRAWVPHPAPSTDDSSVGEDDRFATGGPPVPLQCSLAEANDAWASYVKAASHPAIEDFTNEAQRVSIYLTGRAEDMRKALVEYYNKTENNPELKELWSEQEAWRRDSSQGRKTFPKAQRPSEPDYAKVAKQVREWSFRFEGTEKPLEFLEQMEWSASTYGLDFNMVPRAMPELLQGRALKWFISNNQHWKTWGDFIESFQTFFLPRGYLAKLEDQVKARKQGFREPFKDYMVDMQTMIRPLGFSPGKVLEVIRENSTPDLRISLRTYKIDDLEALMILATEYEELEKEREMFSQKNKFSRTKTTVPSQAADQYSMETSKHYPETTKRDSRKHNQPTGGVSQMWRTRALDKRLPKPAYAILLDMRKGECEMHGMLPESGKWPAIPAAERRAGVARGYLSNLTGRLIEEEQQLSAAVTIGGNSYKATIDTGATASFISEELADNLAALGKITRTRRQVRLADGRCSGISAQLEVEIAFGNKRLTMSLLILPGVVDALVLCWNFLTQVGAEINCTGHEIRIPARNRHNGWLKEKLSVAVVHEDREEGNIEQFPEAELTEFRTMSGTSNVAEHQITMKNDKPIKQRYCPKNPKVQGEINTKVDELLEMGFIEHSKSPYSSPIVMVKKKTGKCRLCVDFRHIIGKSVKDAYPMPRINYILDQLREARYMSSLDLKDGYWQIPLEEASEKFTAFTVPGKGLFQWRVIGLHSASATFQRALDQVIGPEMSPNAFTYQDDIIVIGRTQREHKDNLREVFRRLKEANLRINPEKCQIVKQELLYLGHRVTSQGIGTDPDKVAAIAQLEPPATVLELRQYLGVASWYRRFVPDFARIVKPLNDQLRKGVKWVWTQDHQQAFEEVEARLNTEDGEKVISYSSRTLNGAEKNYSRTEKECLAIVWAIRKLRPYLEGYHFKVVTDHMALKWLNSPSGRIARWALELQQYDFEVAYRKGQLNVVADALSRQPMPETLRRTKELVPNSECNWIRDMREK</sequence>
<dbReference type="EC" id="2.7.7.49" evidence="1"/>
<proteinExistence type="predicted"/>
<evidence type="ECO:0000256" key="3">
    <source>
        <dbReference type="ARBA" id="ARBA00022695"/>
    </source>
</evidence>
<dbReference type="EnsemblMetazoa" id="XM_044457375.1">
    <property type="protein sequence ID" value="XP_044313310.1"/>
    <property type="gene ID" value="LOC123037311"/>
</dbReference>
<dbReference type="PANTHER" id="PTHR37984:SF5">
    <property type="entry name" value="PROTEIN NYNRIN-LIKE"/>
    <property type="match status" value="1"/>
</dbReference>
<keyword evidence="2" id="KW-0808">Transferase</keyword>
<dbReference type="InterPro" id="IPR043502">
    <property type="entry name" value="DNA/RNA_pol_sf"/>
</dbReference>
<dbReference type="Gene3D" id="3.30.70.270">
    <property type="match status" value="2"/>
</dbReference>
<accession>A0ABM5J3B5</accession>